<feature type="domain" description="DTW" evidence="6">
    <location>
        <begin position="6"/>
        <end position="215"/>
    </location>
</feature>
<evidence type="ECO:0000259" key="6">
    <source>
        <dbReference type="SMART" id="SM01144"/>
    </source>
</evidence>
<protein>
    <recommendedName>
        <fullName evidence="1">tRNA-uridine aminocarboxypropyltransferase</fullName>
        <ecNumber evidence="1">2.5.1.25</ecNumber>
    </recommendedName>
</protein>
<dbReference type="PANTHER" id="PTHR21392:SF0">
    <property type="entry name" value="TRNA-URIDINE AMINOCARBOXYPROPYLTRANSFERASE 2"/>
    <property type="match status" value="1"/>
</dbReference>
<evidence type="ECO:0000256" key="1">
    <source>
        <dbReference type="ARBA" id="ARBA00012386"/>
    </source>
</evidence>
<dbReference type="InterPro" id="IPR039262">
    <property type="entry name" value="DTWD2/TAPT"/>
</dbReference>
<name>A0ABR8SC62_9BURK</name>
<dbReference type="EC" id="2.5.1.25" evidence="1"/>
<evidence type="ECO:0000313" key="7">
    <source>
        <dbReference type="EMBL" id="MBD7961066.1"/>
    </source>
</evidence>
<comment type="similarity">
    <text evidence="5">Belongs to the TDD superfamily. DTWD2 family.</text>
</comment>
<keyword evidence="2" id="KW-0808">Transferase</keyword>
<dbReference type="PANTHER" id="PTHR21392">
    <property type="entry name" value="TRNA-URIDINE AMINOCARBOXYPROPYLTRANSFERASE 2"/>
    <property type="match status" value="1"/>
</dbReference>
<keyword evidence="8" id="KW-1185">Reference proteome</keyword>
<comment type="caution">
    <text evidence="7">The sequence shown here is derived from an EMBL/GenBank/DDBJ whole genome shotgun (WGS) entry which is preliminary data.</text>
</comment>
<keyword evidence="3" id="KW-0949">S-adenosyl-L-methionine</keyword>
<gene>
    <name evidence="7" type="ORF">H9646_11260</name>
</gene>
<evidence type="ECO:0000256" key="2">
    <source>
        <dbReference type="ARBA" id="ARBA00022679"/>
    </source>
</evidence>
<dbReference type="SMART" id="SM01144">
    <property type="entry name" value="DTW"/>
    <property type="match status" value="1"/>
</dbReference>
<proteinExistence type="inferred from homology"/>
<accession>A0ABR8SC62</accession>
<dbReference type="InterPro" id="IPR005636">
    <property type="entry name" value="DTW"/>
</dbReference>
<evidence type="ECO:0000256" key="3">
    <source>
        <dbReference type="ARBA" id="ARBA00022691"/>
    </source>
</evidence>
<dbReference type="Proteomes" id="UP000634919">
    <property type="component" value="Unassembled WGS sequence"/>
</dbReference>
<evidence type="ECO:0000256" key="5">
    <source>
        <dbReference type="ARBA" id="ARBA00034489"/>
    </source>
</evidence>
<keyword evidence="4" id="KW-0819">tRNA processing</keyword>
<dbReference type="Pfam" id="PF03942">
    <property type="entry name" value="DTW"/>
    <property type="match status" value="1"/>
</dbReference>
<dbReference type="EMBL" id="JACSQK010000005">
    <property type="protein sequence ID" value="MBD7961066.1"/>
    <property type="molecule type" value="Genomic_DNA"/>
</dbReference>
<organism evidence="7 8">
    <name type="scientific">Comamonas avium</name>
    <dbReference type="NCBI Taxonomy" id="2762231"/>
    <lineage>
        <taxon>Bacteria</taxon>
        <taxon>Pseudomonadati</taxon>
        <taxon>Pseudomonadota</taxon>
        <taxon>Betaproteobacteria</taxon>
        <taxon>Burkholderiales</taxon>
        <taxon>Comamonadaceae</taxon>
        <taxon>Comamonas</taxon>
    </lineage>
</organism>
<evidence type="ECO:0000313" key="8">
    <source>
        <dbReference type="Proteomes" id="UP000634919"/>
    </source>
</evidence>
<dbReference type="RefSeq" id="WP_191723680.1">
    <property type="nucleotide sequence ID" value="NZ_JACSQK010000005.1"/>
</dbReference>
<evidence type="ECO:0000256" key="4">
    <source>
        <dbReference type="ARBA" id="ARBA00022694"/>
    </source>
</evidence>
<sequence length="233" mass="25672">MSSASRRPLCSACLRPHSACLCPLVQTVHSQVQLLILQHPMEVGHAKNTARLLHLCVHGSRLHAGEVFDGEQLNAWLHAPWPDLSTDAVVRPVLLYPPTPPDPQLPVTAPPALPGDWLGQPASLRLVVLDGTWRKSRKMLYLNPALQQLPRLQLHGVLQGRYTIRKAHAPDQLSSFEAAVQALAQLQSWGDEHVGRQQLMQSFDAAITQHQQLQAASHSASHKRQGAEVLLNP</sequence>
<reference evidence="7 8" key="1">
    <citation type="submission" date="2020-08" db="EMBL/GenBank/DDBJ databases">
        <title>A Genomic Blueprint of the Chicken Gut Microbiome.</title>
        <authorList>
            <person name="Gilroy R."/>
            <person name="Ravi A."/>
            <person name="Getino M."/>
            <person name="Pursley I."/>
            <person name="Horton D.L."/>
            <person name="Alikhan N.-F."/>
            <person name="Baker D."/>
            <person name="Gharbi K."/>
            <person name="Hall N."/>
            <person name="Watson M."/>
            <person name="Adriaenssens E.M."/>
            <person name="Foster-Nyarko E."/>
            <person name="Jarju S."/>
            <person name="Secka A."/>
            <person name="Antonio M."/>
            <person name="Oren A."/>
            <person name="Chaudhuri R."/>
            <person name="La Ragione R.M."/>
            <person name="Hildebrand F."/>
            <person name="Pallen M.J."/>
        </authorList>
    </citation>
    <scope>NUCLEOTIDE SEQUENCE [LARGE SCALE GENOMIC DNA]</scope>
    <source>
        <strain evidence="7 8">Sa2CVA6</strain>
    </source>
</reference>